<evidence type="ECO:0000256" key="11">
    <source>
        <dbReference type="SAM" id="Phobius"/>
    </source>
</evidence>
<keyword evidence="11" id="KW-0472">Membrane</keyword>
<evidence type="ECO:0000256" key="3">
    <source>
        <dbReference type="ARBA" id="ARBA00022679"/>
    </source>
</evidence>
<evidence type="ECO:0000256" key="2">
    <source>
        <dbReference type="ARBA" id="ARBA00022527"/>
    </source>
</evidence>
<keyword evidence="11" id="KW-0812">Transmembrane</keyword>
<name>R4Z6I0_9ACTN</name>
<evidence type="ECO:0000313" key="14">
    <source>
        <dbReference type="EMBL" id="CCM65321.1"/>
    </source>
</evidence>
<dbReference type="PANTHER" id="PTHR43289:SF6">
    <property type="entry name" value="SERINE_THREONINE-PROTEIN KINASE NEKL-3"/>
    <property type="match status" value="1"/>
</dbReference>
<dbReference type="NCBIfam" id="NF033483">
    <property type="entry name" value="PknB_PASTA_kin"/>
    <property type="match status" value="1"/>
</dbReference>
<dbReference type="AlphaFoldDB" id="R4Z6I0"/>
<dbReference type="Gene3D" id="3.30.10.20">
    <property type="match status" value="4"/>
</dbReference>
<feature type="domain" description="PASTA" evidence="13">
    <location>
        <begin position="497"/>
        <end position="562"/>
    </location>
</feature>
<comment type="caution">
    <text evidence="14">The sequence shown here is derived from an EMBL/GenBank/DDBJ whole genome shotgun (WGS) entry which is preliminary data.</text>
</comment>
<dbReference type="EMBL" id="CANL01000067">
    <property type="protein sequence ID" value="CCM65321.1"/>
    <property type="molecule type" value="Genomic_DNA"/>
</dbReference>
<gene>
    <name evidence="14" type="ORF">BN381_70020</name>
</gene>
<keyword evidence="11" id="KW-1133">Transmembrane helix</keyword>
<evidence type="ECO:0000313" key="15">
    <source>
        <dbReference type="Proteomes" id="UP000018291"/>
    </source>
</evidence>
<dbReference type="FunFam" id="3.30.200.20:FF:000035">
    <property type="entry name" value="Serine/threonine protein kinase Stk1"/>
    <property type="match status" value="1"/>
</dbReference>
<dbReference type="RefSeq" id="WP_012229990.1">
    <property type="nucleotide sequence ID" value="NZ_HG422565.1"/>
</dbReference>
<dbReference type="GO" id="GO:0004674">
    <property type="term" value="F:protein serine/threonine kinase activity"/>
    <property type="evidence" value="ECO:0007669"/>
    <property type="project" value="UniProtKB-KW"/>
</dbReference>
<reference evidence="14 15" key="1">
    <citation type="journal article" date="2013" name="ISME J.">
        <title>Metabolic model for the filamentous 'Candidatus Microthrix parvicella' based on genomic and metagenomic analyses.</title>
        <authorList>
            <person name="Jon McIlroy S."/>
            <person name="Kristiansen R."/>
            <person name="Albertsen M."/>
            <person name="Michael Karst S."/>
            <person name="Rossetti S."/>
            <person name="Lund Nielsen J."/>
            <person name="Tandoi V."/>
            <person name="James Seviour R."/>
            <person name="Nielsen P.H."/>
        </authorList>
    </citation>
    <scope>NUCLEOTIDE SEQUENCE [LARGE SCALE GENOMIC DNA]</scope>
    <source>
        <strain evidence="14 15">RN1</strain>
    </source>
</reference>
<evidence type="ECO:0000256" key="7">
    <source>
        <dbReference type="ARBA" id="ARBA00022840"/>
    </source>
</evidence>
<keyword evidence="2" id="KW-0723">Serine/threonine-protein kinase</keyword>
<dbReference type="PROSITE" id="PS00108">
    <property type="entry name" value="PROTEIN_KINASE_ST"/>
    <property type="match status" value="1"/>
</dbReference>
<comment type="catalytic activity">
    <reaction evidence="9">
        <text>L-seryl-[protein] + ATP = O-phospho-L-seryl-[protein] + ADP + H(+)</text>
        <dbReference type="Rhea" id="RHEA:17989"/>
        <dbReference type="Rhea" id="RHEA-COMP:9863"/>
        <dbReference type="Rhea" id="RHEA-COMP:11604"/>
        <dbReference type="ChEBI" id="CHEBI:15378"/>
        <dbReference type="ChEBI" id="CHEBI:29999"/>
        <dbReference type="ChEBI" id="CHEBI:30616"/>
        <dbReference type="ChEBI" id="CHEBI:83421"/>
        <dbReference type="ChEBI" id="CHEBI:456216"/>
        <dbReference type="EC" id="2.7.11.1"/>
    </reaction>
</comment>
<dbReference type="CDD" id="cd06577">
    <property type="entry name" value="PASTA_pknB"/>
    <property type="match status" value="4"/>
</dbReference>
<evidence type="ECO:0000259" key="13">
    <source>
        <dbReference type="PROSITE" id="PS51178"/>
    </source>
</evidence>
<keyword evidence="6 14" id="KW-0418">Kinase</keyword>
<evidence type="ECO:0000256" key="10">
    <source>
        <dbReference type="SAM" id="MobiDB-lite"/>
    </source>
</evidence>
<dbReference type="SMART" id="SM00740">
    <property type="entry name" value="PASTA"/>
    <property type="match status" value="4"/>
</dbReference>
<feature type="domain" description="PASTA" evidence="13">
    <location>
        <begin position="430"/>
        <end position="496"/>
    </location>
</feature>
<dbReference type="GO" id="GO:0005524">
    <property type="term" value="F:ATP binding"/>
    <property type="evidence" value="ECO:0007669"/>
    <property type="project" value="UniProtKB-KW"/>
</dbReference>
<feature type="compositionally biased region" description="Low complexity" evidence="10">
    <location>
        <begin position="664"/>
        <end position="674"/>
    </location>
</feature>
<dbReference type="InterPro" id="IPR008271">
    <property type="entry name" value="Ser/Thr_kinase_AS"/>
</dbReference>
<dbReference type="PROSITE" id="PS50011">
    <property type="entry name" value="PROTEIN_KINASE_DOM"/>
    <property type="match status" value="1"/>
</dbReference>
<evidence type="ECO:0000256" key="8">
    <source>
        <dbReference type="ARBA" id="ARBA00047899"/>
    </source>
</evidence>
<organism evidence="14 15">
    <name type="scientific">Candidatus Neomicrothrix parvicella RN1</name>
    <dbReference type="NCBI Taxonomy" id="1229780"/>
    <lineage>
        <taxon>Bacteria</taxon>
        <taxon>Bacillati</taxon>
        <taxon>Actinomycetota</taxon>
        <taxon>Acidimicrobiia</taxon>
        <taxon>Acidimicrobiales</taxon>
        <taxon>Microthrixaceae</taxon>
        <taxon>Candidatus Neomicrothrix</taxon>
    </lineage>
</organism>
<keyword evidence="3 14" id="KW-0808">Transferase</keyword>
<dbReference type="InterPro" id="IPR011009">
    <property type="entry name" value="Kinase-like_dom_sf"/>
</dbReference>
<keyword evidence="4" id="KW-0677">Repeat</keyword>
<feature type="compositionally biased region" description="Basic and acidic residues" evidence="10">
    <location>
        <begin position="589"/>
        <end position="602"/>
    </location>
</feature>
<dbReference type="Gene3D" id="3.30.200.20">
    <property type="entry name" value="Phosphorylase Kinase, domain 1"/>
    <property type="match status" value="1"/>
</dbReference>
<feature type="domain" description="Protein kinase" evidence="12">
    <location>
        <begin position="12"/>
        <end position="274"/>
    </location>
</feature>
<dbReference type="eggNOG" id="COG0515">
    <property type="taxonomic scope" value="Bacteria"/>
</dbReference>
<evidence type="ECO:0000256" key="1">
    <source>
        <dbReference type="ARBA" id="ARBA00012513"/>
    </source>
</evidence>
<dbReference type="GO" id="GO:0045717">
    <property type="term" value="P:negative regulation of fatty acid biosynthetic process"/>
    <property type="evidence" value="ECO:0007669"/>
    <property type="project" value="UniProtKB-ARBA"/>
</dbReference>
<comment type="catalytic activity">
    <reaction evidence="8">
        <text>L-threonyl-[protein] + ATP = O-phospho-L-threonyl-[protein] + ADP + H(+)</text>
        <dbReference type="Rhea" id="RHEA:46608"/>
        <dbReference type="Rhea" id="RHEA-COMP:11060"/>
        <dbReference type="Rhea" id="RHEA-COMP:11605"/>
        <dbReference type="ChEBI" id="CHEBI:15378"/>
        <dbReference type="ChEBI" id="CHEBI:30013"/>
        <dbReference type="ChEBI" id="CHEBI:30616"/>
        <dbReference type="ChEBI" id="CHEBI:61977"/>
        <dbReference type="ChEBI" id="CHEBI:456216"/>
        <dbReference type="EC" id="2.7.11.1"/>
    </reaction>
</comment>
<dbReference type="InterPro" id="IPR005543">
    <property type="entry name" value="PASTA_dom"/>
</dbReference>
<dbReference type="CDD" id="cd14014">
    <property type="entry name" value="STKc_PknB_like"/>
    <property type="match status" value="1"/>
</dbReference>
<feature type="region of interest" description="Disordered" evidence="10">
    <location>
        <begin position="583"/>
        <end position="689"/>
    </location>
</feature>
<proteinExistence type="predicted"/>
<dbReference type="Gene3D" id="1.10.510.10">
    <property type="entry name" value="Transferase(Phosphotransferase) domain 1"/>
    <property type="match status" value="1"/>
</dbReference>
<dbReference type="Pfam" id="PF00069">
    <property type="entry name" value="Pkinase"/>
    <property type="match status" value="1"/>
</dbReference>
<feature type="compositionally biased region" description="Pro residues" evidence="10">
    <location>
        <begin position="641"/>
        <end position="663"/>
    </location>
</feature>
<dbReference type="OrthoDB" id="308915at2"/>
<sequence>MSQPVEVLSDRYELHRKLARGGMADVWLARDRVLDRPVAVKIMFAEFATDQLFVERFRREAKSAGNLNHPNIVGVYDWGEQGGTYYIVMEYINGQSVAEVLRAEGPLHPRRAAEIAADVAEALGFAHAEGVIHRDIKPGNIMLTSTGRAKVTDFGIARLATAPNNELTKAGSVMGTATYFSPEQAQGHTLDGRSDLYSLGAVLFEMLTGEAPFQAESPVAIAYKHVQERPRRPASIMAGLPFAAEAITLRLLTKNPANRYPDATELRDDLHRFLAGQTTRAEMALQRAQAAAPAGGTAATQVVTTTPGAVDATQVVPAQQPEEEPEPEEDRSRSKRFVFILIALLVLALLVAGGIVAALNSGPSTAEVPNVLDRPLDEAVKILEDEGFKAEPVALENNKAKANAVYATDPKAGVEAEEGSTVKVVYNPSDAQEVVPDVRGMLYDDAKAVLAAKGFTRVKPADVEGAQGEPGTVKEQLPVALSLARPSDEITLRIVPIPTVTDVPSVAGLTQEQARATLEAAGFVVASTSTEASDRIAAGKATRTDPSGSADLGSELVLFVSSGPANVEVPSVVNLTEQAAQQKLRAKGFKPETETKATENRSADNIVLSSNPAGGESVQAGSTVTLQVGSFREPTTQAPTPTQPPPTQPPPTQPPATKPPPTEAPTTVAPTTTSSPPPTTTAPTTTNQP</sequence>
<accession>R4Z6I0</accession>
<dbReference type="FunFam" id="1.10.510.10:FF:000021">
    <property type="entry name" value="Serine/threonine protein kinase"/>
    <property type="match status" value="1"/>
</dbReference>
<dbReference type="GO" id="GO:0106310">
    <property type="term" value="F:protein serine kinase activity"/>
    <property type="evidence" value="ECO:0007669"/>
    <property type="project" value="RHEA"/>
</dbReference>
<dbReference type="Proteomes" id="UP000018291">
    <property type="component" value="Unassembled WGS sequence"/>
</dbReference>
<evidence type="ECO:0000259" key="12">
    <source>
        <dbReference type="PROSITE" id="PS50011"/>
    </source>
</evidence>
<evidence type="ECO:0000256" key="6">
    <source>
        <dbReference type="ARBA" id="ARBA00022777"/>
    </source>
</evidence>
<dbReference type="PROSITE" id="PS51178">
    <property type="entry name" value="PASTA"/>
    <property type="match status" value="4"/>
</dbReference>
<feature type="compositionally biased region" description="Polar residues" evidence="10">
    <location>
        <begin position="619"/>
        <end position="628"/>
    </location>
</feature>
<evidence type="ECO:0000256" key="5">
    <source>
        <dbReference type="ARBA" id="ARBA00022741"/>
    </source>
</evidence>
<dbReference type="EC" id="2.7.11.1" evidence="1"/>
<dbReference type="STRING" id="1229780.BN381_70020"/>
<dbReference type="SUPFAM" id="SSF56112">
    <property type="entry name" value="Protein kinase-like (PK-like)"/>
    <property type="match status" value="1"/>
</dbReference>
<keyword evidence="7" id="KW-0067">ATP-binding</keyword>
<dbReference type="HOGENOM" id="CLU_000288_135_2_11"/>
<protein>
    <recommendedName>
        <fullName evidence="1">non-specific serine/threonine protein kinase</fullName>
        <ecNumber evidence="1">2.7.11.1</ecNumber>
    </recommendedName>
</protein>
<keyword evidence="5" id="KW-0547">Nucleotide-binding</keyword>
<evidence type="ECO:0000256" key="4">
    <source>
        <dbReference type="ARBA" id="ARBA00022737"/>
    </source>
</evidence>
<keyword evidence="15" id="KW-1185">Reference proteome</keyword>
<dbReference type="PANTHER" id="PTHR43289">
    <property type="entry name" value="MITOGEN-ACTIVATED PROTEIN KINASE KINASE KINASE 20-RELATED"/>
    <property type="match status" value="1"/>
</dbReference>
<dbReference type="InterPro" id="IPR000719">
    <property type="entry name" value="Prot_kinase_dom"/>
</dbReference>
<feature type="domain" description="PASTA" evidence="13">
    <location>
        <begin position="362"/>
        <end position="428"/>
    </location>
</feature>
<evidence type="ECO:0000256" key="9">
    <source>
        <dbReference type="ARBA" id="ARBA00048679"/>
    </source>
</evidence>
<feature type="transmembrane region" description="Helical" evidence="11">
    <location>
        <begin position="337"/>
        <end position="359"/>
    </location>
</feature>
<dbReference type="Pfam" id="PF03793">
    <property type="entry name" value="PASTA"/>
    <property type="match status" value="4"/>
</dbReference>
<dbReference type="SMART" id="SM00220">
    <property type="entry name" value="S_TKc"/>
    <property type="match status" value="1"/>
</dbReference>
<feature type="domain" description="PASTA" evidence="13">
    <location>
        <begin position="563"/>
        <end position="630"/>
    </location>
</feature>